<dbReference type="EMBL" id="PHFL01000001">
    <property type="protein sequence ID" value="RFM25503.1"/>
    <property type="molecule type" value="Genomic_DNA"/>
</dbReference>
<evidence type="ECO:0000313" key="2">
    <source>
        <dbReference type="Proteomes" id="UP000266389"/>
    </source>
</evidence>
<comment type="caution">
    <text evidence="1">The sequence shown here is derived from an EMBL/GenBank/DDBJ whole genome shotgun (WGS) entry which is preliminary data.</text>
</comment>
<gene>
    <name evidence="1" type="ORF">D0433_00280</name>
</gene>
<name>A0A395M3Y6_9BACT</name>
<accession>A0A395M3Y6</accession>
<protein>
    <submittedName>
        <fullName evidence="1">Uncharacterized protein</fullName>
    </submittedName>
</protein>
<dbReference type="AlphaFoldDB" id="A0A395M3Y6"/>
<proteinExistence type="predicted"/>
<dbReference type="Proteomes" id="UP000266389">
    <property type="component" value="Unassembled WGS sequence"/>
</dbReference>
<reference evidence="1 2" key="1">
    <citation type="journal article" date="2011" name="ISME J.">
        <title>Community ecology of hot spring cyanobacterial mats: predominant populations and their functional potential.</title>
        <authorList>
            <person name="Klatt C.G."/>
            <person name="Wood J.M."/>
            <person name="Rusch D.B."/>
            <person name="Bateson M.M."/>
            <person name="Hamamura N."/>
            <person name="Heidelberg J.F."/>
            <person name="Grossman A.R."/>
            <person name="Bhaya D."/>
            <person name="Cohan F.M."/>
            <person name="Kuhl M."/>
            <person name="Bryant D.A."/>
            <person name="Ward D.M."/>
        </authorList>
    </citation>
    <scope>NUCLEOTIDE SEQUENCE [LARGE SCALE GENOMIC DNA]</scope>
    <source>
        <strain evidence="1">OS</strain>
    </source>
</reference>
<evidence type="ECO:0000313" key="1">
    <source>
        <dbReference type="EMBL" id="RFM25503.1"/>
    </source>
</evidence>
<sequence>MFYIRLTTLKISSKSKERRLDMAFTRTCTPSLNLVQGERRTSPCRSCDVPLLLKERDVLAKPKQGEVMGKALQLISPKIKHFLT</sequence>
<organism evidence="1 2">
    <name type="scientific">Candidatus Thermochlorobacter aerophilus</name>
    <dbReference type="NCBI Taxonomy" id="1868324"/>
    <lineage>
        <taxon>Bacteria</taxon>
        <taxon>Pseudomonadati</taxon>
        <taxon>Chlorobiota</taxon>
        <taxon>Chlorobiia</taxon>
        <taxon>Chlorobiales</taxon>
        <taxon>Candidatus Thermochlorobacteriaceae</taxon>
        <taxon>Candidatus Thermochlorobacter</taxon>
    </lineage>
</organism>